<evidence type="ECO:0000256" key="4">
    <source>
        <dbReference type="ARBA" id="ARBA00023163"/>
    </source>
</evidence>
<protein>
    <recommendedName>
        <fullName evidence="7">Xylanolytic transcriptional activator regulatory domain-containing protein</fullName>
    </recommendedName>
</protein>
<evidence type="ECO:0000256" key="6">
    <source>
        <dbReference type="SAM" id="MobiDB-lite"/>
    </source>
</evidence>
<evidence type="ECO:0000259" key="7">
    <source>
        <dbReference type="SMART" id="SM00906"/>
    </source>
</evidence>
<dbReference type="InterPro" id="IPR007219">
    <property type="entry name" value="XnlR_reg_dom"/>
</dbReference>
<keyword evidence="1" id="KW-0479">Metal-binding</keyword>
<proteinExistence type="predicted"/>
<dbReference type="EMBL" id="OZ037946">
    <property type="protein sequence ID" value="CAL1705130.1"/>
    <property type="molecule type" value="Genomic_DNA"/>
</dbReference>
<dbReference type="PANTHER" id="PTHR31668:SF26">
    <property type="entry name" value="GLUCOSE TRANSPORT TRANSCRIPTION REGULATOR RGT1-RELATED"/>
    <property type="match status" value="1"/>
</dbReference>
<evidence type="ECO:0000313" key="9">
    <source>
        <dbReference type="Proteomes" id="UP001497453"/>
    </source>
</evidence>
<accession>A0ABP1DBC7</accession>
<evidence type="ECO:0000313" key="8">
    <source>
        <dbReference type="EMBL" id="CAL1705130.1"/>
    </source>
</evidence>
<organism evidence="8 9">
    <name type="scientific">Somion occarium</name>
    <dbReference type="NCBI Taxonomy" id="3059160"/>
    <lineage>
        <taxon>Eukaryota</taxon>
        <taxon>Fungi</taxon>
        <taxon>Dikarya</taxon>
        <taxon>Basidiomycota</taxon>
        <taxon>Agaricomycotina</taxon>
        <taxon>Agaricomycetes</taxon>
        <taxon>Polyporales</taxon>
        <taxon>Cerrenaceae</taxon>
        <taxon>Somion</taxon>
    </lineage>
</organism>
<dbReference type="CDD" id="cd12148">
    <property type="entry name" value="fungal_TF_MHR"/>
    <property type="match status" value="1"/>
</dbReference>
<dbReference type="Pfam" id="PF04082">
    <property type="entry name" value="Fungal_trans"/>
    <property type="match status" value="1"/>
</dbReference>
<evidence type="ECO:0000256" key="2">
    <source>
        <dbReference type="ARBA" id="ARBA00023015"/>
    </source>
</evidence>
<feature type="region of interest" description="Disordered" evidence="6">
    <location>
        <begin position="285"/>
        <end position="320"/>
    </location>
</feature>
<dbReference type="Proteomes" id="UP001497453">
    <property type="component" value="Chromosome 3"/>
</dbReference>
<feature type="region of interest" description="Disordered" evidence="6">
    <location>
        <begin position="449"/>
        <end position="490"/>
    </location>
</feature>
<keyword evidence="9" id="KW-1185">Reference proteome</keyword>
<keyword evidence="3" id="KW-0238">DNA-binding</keyword>
<reference evidence="9" key="1">
    <citation type="submission" date="2024-04" db="EMBL/GenBank/DDBJ databases">
        <authorList>
            <person name="Shaw F."/>
            <person name="Minotto A."/>
        </authorList>
    </citation>
    <scope>NUCLEOTIDE SEQUENCE [LARGE SCALE GENOMIC DNA]</scope>
</reference>
<gene>
    <name evidence="8" type="ORF">GFSPODELE1_LOCUS5289</name>
</gene>
<dbReference type="PANTHER" id="PTHR31668">
    <property type="entry name" value="GLUCOSE TRANSPORT TRANSCRIPTION REGULATOR RGT1-RELATED-RELATED"/>
    <property type="match status" value="1"/>
</dbReference>
<feature type="domain" description="Xylanolytic transcriptional activator regulatory" evidence="7">
    <location>
        <begin position="17"/>
        <end position="86"/>
    </location>
</feature>
<keyword evidence="4" id="KW-0804">Transcription</keyword>
<feature type="compositionally biased region" description="Polar residues" evidence="6">
    <location>
        <begin position="449"/>
        <end position="474"/>
    </location>
</feature>
<name>A0ABP1DBC7_9APHY</name>
<evidence type="ECO:0000256" key="3">
    <source>
        <dbReference type="ARBA" id="ARBA00023125"/>
    </source>
</evidence>
<evidence type="ECO:0000256" key="5">
    <source>
        <dbReference type="ARBA" id="ARBA00023242"/>
    </source>
</evidence>
<keyword evidence="5" id="KW-0539">Nucleus</keyword>
<feature type="compositionally biased region" description="Gly residues" evidence="6">
    <location>
        <begin position="477"/>
        <end position="490"/>
    </location>
</feature>
<dbReference type="InterPro" id="IPR050797">
    <property type="entry name" value="Carb_Metab_Trans_Reg"/>
</dbReference>
<dbReference type="SMART" id="SM00906">
    <property type="entry name" value="Fungal_trans"/>
    <property type="match status" value="1"/>
</dbReference>
<keyword evidence="2" id="KW-0805">Transcription regulation</keyword>
<evidence type="ECO:0000256" key="1">
    <source>
        <dbReference type="ARBA" id="ARBA00022723"/>
    </source>
</evidence>
<sequence>MSGDCHSQSVPSALSALWIRLGAGIRMAQDLGLHRAEAVKQNIELRRRLWGICVIHDRWISVTYGHPHMIDVQDCDARLPSSGDPQDLYLDELVRLSVILGRVQKAIYTPAGLNATNDEALYSLLNDLESWKKNLPDDLQFHGPGSPRNAGILFIFYASVNMLFWRVFMRISYSCPAHLKFCLTVEKWTQLVQMTGDAIDWLDAHDRVYDIWLLVAYCATSCALVQYHTWARRHDPEAQAKLKKLRSCVRKWEGALSPDHMSARRKTAEIISLLWEATQGPQQSLEAPALNPTSGVKGKQPTGSLVFTKDPTRPGGGVFVARERPSDDLVRELPEGTIISASAGGDGATSASQQQQQASMVNVTPIGGSAAGNYQNMNPALNAAVSGGLENVQIVNMLDYAPQGTSVQQFQVTDQVSDPGFFTSIPSSMYDYNQWESFFSRFGSNLSTFPSQQAQRQSNMAGSPQTSTAQYPQYPSSGGGPSNSGMGSGM</sequence>